<protein>
    <submittedName>
        <fullName evidence="1">Uncharacterized protein</fullName>
    </submittedName>
</protein>
<comment type="caution">
    <text evidence="1">The sequence shown here is derived from an EMBL/GenBank/DDBJ whole genome shotgun (WGS) entry which is preliminary data.</text>
</comment>
<dbReference type="AlphaFoldDB" id="A0A177ZGE5"/>
<sequence>MHFTCCRAMRQDASADEVTGRRAFNRFFYFKALALFLSEQRSGMIHSWPLLKFVKIYPEILLQGWLQIQLLCKIDRNVFFCIVMKTSILNVQKDQMG</sequence>
<name>A0A177ZGE5_9BACI</name>
<dbReference type="PATRIC" id="fig|217031.6.peg.4823"/>
<dbReference type="Proteomes" id="UP000077881">
    <property type="component" value="Unassembled WGS sequence"/>
</dbReference>
<proteinExistence type="predicted"/>
<organism evidence="1 2">
    <name type="scientific">Lederbergia galactosidilytica</name>
    <dbReference type="NCBI Taxonomy" id="217031"/>
    <lineage>
        <taxon>Bacteria</taxon>
        <taxon>Bacillati</taxon>
        <taxon>Bacillota</taxon>
        <taxon>Bacilli</taxon>
        <taxon>Bacillales</taxon>
        <taxon>Bacillaceae</taxon>
        <taxon>Lederbergia</taxon>
    </lineage>
</organism>
<accession>A0A177ZGE5</accession>
<keyword evidence="2" id="KW-1185">Reference proteome</keyword>
<dbReference type="STRING" id="217031.ABB05_22175"/>
<evidence type="ECO:0000313" key="1">
    <source>
        <dbReference type="EMBL" id="OAK67067.1"/>
    </source>
</evidence>
<reference evidence="1 2" key="1">
    <citation type="submission" date="2015-05" db="EMBL/GenBank/DDBJ databases">
        <title>Comparison of genome.</title>
        <authorList>
            <person name="Zheng Z."/>
            <person name="Sun M."/>
        </authorList>
    </citation>
    <scope>NUCLEOTIDE SEQUENCE [LARGE SCALE GENOMIC DNA]</scope>
    <source>
        <strain evidence="1 2">G25-74</strain>
    </source>
</reference>
<evidence type="ECO:0000313" key="2">
    <source>
        <dbReference type="Proteomes" id="UP000077881"/>
    </source>
</evidence>
<dbReference type="EMBL" id="LDJR01000062">
    <property type="protein sequence ID" value="OAK67067.1"/>
    <property type="molecule type" value="Genomic_DNA"/>
</dbReference>
<gene>
    <name evidence="1" type="ORF">ABB05_22175</name>
</gene>